<evidence type="ECO:0000313" key="8">
    <source>
        <dbReference type="EMBL" id="MDE8692734.1"/>
    </source>
</evidence>
<dbReference type="EC" id="3.2.1.51" evidence="2"/>
<dbReference type="InterPro" id="IPR013780">
    <property type="entry name" value="Glyco_hydro_b"/>
</dbReference>
<evidence type="ECO:0000256" key="1">
    <source>
        <dbReference type="ARBA" id="ARBA00007951"/>
    </source>
</evidence>
<organism evidence="8 9">
    <name type="scientific">Bacteroides cellulosilyticus</name>
    <dbReference type="NCBI Taxonomy" id="246787"/>
    <lineage>
        <taxon>Bacteria</taxon>
        <taxon>Pseudomonadati</taxon>
        <taxon>Bacteroidota</taxon>
        <taxon>Bacteroidia</taxon>
        <taxon>Bacteroidales</taxon>
        <taxon>Bacteroidaceae</taxon>
        <taxon>Bacteroides</taxon>
    </lineage>
</organism>
<dbReference type="Proteomes" id="UP001221924">
    <property type="component" value="Unassembled WGS sequence"/>
</dbReference>
<dbReference type="EMBL" id="JARFID010000001">
    <property type="protein sequence ID" value="MDE8692734.1"/>
    <property type="molecule type" value="Genomic_DNA"/>
</dbReference>
<dbReference type="Pfam" id="PF01120">
    <property type="entry name" value="Alpha_L_fucos"/>
    <property type="match status" value="1"/>
</dbReference>
<dbReference type="Gene3D" id="3.20.20.80">
    <property type="entry name" value="Glycosidases"/>
    <property type="match status" value="1"/>
</dbReference>
<evidence type="ECO:0000256" key="3">
    <source>
        <dbReference type="ARBA" id="ARBA00022729"/>
    </source>
</evidence>
<dbReference type="PANTHER" id="PTHR10030">
    <property type="entry name" value="ALPHA-L-FUCOSIDASE"/>
    <property type="match status" value="1"/>
</dbReference>
<proteinExistence type="inferred from homology"/>
<protein>
    <recommendedName>
        <fullName evidence="2">alpha-L-fucosidase</fullName>
        <ecNumber evidence="2">3.2.1.51</ecNumber>
    </recommendedName>
</protein>
<feature type="domain" description="Glycoside hydrolase family 29 N-terminal" evidence="7">
    <location>
        <begin position="165"/>
        <end position="560"/>
    </location>
</feature>
<dbReference type="CDD" id="cd02795">
    <property type="entry name" value="CBM6-CBM35-CBM36_like"/>
    <property type="match status" value="1"/>
</dbReference>
<feature type="chain" id="PRO_5043487765" description="alpha-L-fucosidase" evidence="6">
    <location>
        <begin position="26"/>
        <end position="783"/>
    </location>
</feature>
<evidence type="ECO:0000256" key="6">
    <source>
        <dbReference type="SAM" id="SignalP"/>
    </source>
</evidence>
<evidence type="ECO:0000259" key="7">
    <source>
        <dbReference type="Pfam" id="PF01120"/>
    </source>
</evidence>
<comment type="similarity">
    <text evidence="1">Belongs to the glycosyl hydrolase 29 family.</text>
</comment>
<dbReference type="GO" id="GO:0004560">
    <property type="term" value="F:alpha-L-fucosidase activity"/>
    <property type="evidence" value="ECO:0007669"/>
    <property type="project" value="InterPro"/>
</dbReference>
<dbReference type="Gene3D" id="2.60.120.260">
    <property type="entry name" value="Galactose-binding domain-like"/>
    <property type="match status" value="2"/>
</dbReference>
<accession>A0AAW6LZ21</accession>
<dbReference type="GO" id="GO:0016139">
    <property type="term" value="P:glycoside catabolic process"/>
    <property type="evidence" value="ECO:0007669"/>
    <property type="project" value="TreeGrafter"/>
</dbReference>
<dbReference type="Gene3D" id="2.60.40.1180">
    <property type="entry name" value="Golgi alpha-mannosidase II"/>
    <property type="match status" value="1"/>
</dbReference>
<evidence type="ECO:0000313" key="9">
    <source>
        <dbReference type="Proteomes" id="UP001221924"/>
    </source>
</evidence>
<keyword evidence="5" id="KW-0326">Glycosidase</keyword>
<dbReference type="InterPro" id="IPR057739">
    <property type="entry name" value="Glyco_hydro_29_N"/>
</dbReference>
<evidence type="ECO:0000256" key="5">
    <source>
        <dbReference type="ARBA" id="ARBA00023295"/>
    </source>
</evidence>
<gene>
    <name evidence="8" type="ORF">PZH42_01310</name>
</gene>
<dbReference type="GO" id="GO:0005764">
    <property type="term" value="C:lysosome"/>
    <property type="evidence" value="ECO:0007669"/>
    <property type="project" value="TreeGrafter"/>
</dbReference>
<dbReference type="InterPro" id="IPR017853">
    <property type="entry name" value="GH"/>
</dbReference>
<evidence type="ECO:0000256" key="4">
    <source>
        <dbReference type="ARBA" id="ARBA00022801"/>
    </source>
</evidence>
<dbReference type="PANTHER" id="PTHR10030:SF37">
    <property type="entry name" value="ALPHA-L-FUCOSIDASE-RELATED"/>
    <property type="match status" value="1"/>
</dbReference>
<dbReference type="RefSeq" id="WP_256141165.1">
    <property type="nucleotide sequence ID" value="NZ_JANFZY010000008.1"/>
</dbReference>
<evidence type="ECO:0000256" key="2">
    <source>
        <dbReference type="ARBA" id="ARBA00012662"/>
    </source>
</evidence>
<keyword evidence="4" id="KW-0378">Hydrolase</keyword>
<keyword evidence="3 6" id="KW-0732">Signal</keyword>
<dbReference type="InterPro" id="IPR000933">
    <property type="entry name" value="Glyco_hydro_29"/>
</dbReference>
<sequence>MNGNLVIIRLGIAFLSMLMFTMCNTGDNVHSYEAETAERASGVSENIDKEASGGTTVELMNKGQFVCFRNLPTADKIAIRYATENVGVFSLSVDSQPGLKVNIHSSGSFEGSFLYAVVDVNIPRNGSVTLSVEEGDVALCIDKILVGKGDFGLPPDIWNLPKLEVAKGPFVADWDSLSNYYSAPDWWREAKFGAWSHWDPQSMPEYGDWYARNMYIEGHWQYNYHVEHFGHPSEYGYKDICNDWVIDKWNPEELMKLYMDMGARYFMAMGGHHDNFDCYDSKYQPWNSVRVGPKMDIIGIWEKVARSHKMRFGIGFHSSPPRTWGQFMTVRYTADRDGDKAGVPYDAMQTILDGKGKWWEGMDPADLYGPEHDVMDPLLSPFANQFMWRVDDAITKYHPDMIYFDESAGDSYLDLGVNMGLGFLAPPLIANYYNKSMTWNNGKLDVVFNAKGVGGRYNSFPNNPALIPIVERAMVKSTEFYIESEIMAYPFQTERSLSDWHYKKGAPYAQADEVIWGLMENVSRNGSLLLNIPQHGRGDVDEEAVRICHDIGAWLKINGEAVYGSRPFEVWGDHQVLFTRNGGYVYATLLNWNDSAITLKALHSGGTTVGDVTEVVMLGSDIPFTFTQNADGLMVKPSGEVLPLAGIENASLSSRYRVLRISHTKGWMNDDDPGVTATGWKRYCNLNSGDYNNDLTVSERVGDVWSCSFEGKGFDIIAPKEQGAGSMEILIDGNSHSIVDLSTVGERLPQRVVCQVANLAPGKHTLSIINRKGKVAVDALCFR</sequence>
<dbReference type="SMART" id="SM00812">
    <property type="entry name" value="Alpha_L_fucos"/>
    <property type="match status" value="1"/>
</dbReference>
<dbReference type="SUPFAM" id="SSF51445">
    <property type="entry name" value="(Trans)glycosidases"/>
    <property type="match status" value="1"/>
</dbReference>
<feature type="signal peptide" evidence="6">
    <location>
        <begin position="1"/>
        <end position="25"/>
    </location>
</feature>
<dbReference type="AlphaFoldDB" id="A0AAW6LZ21"/>
<reference evidence="8" key="1">
    <citation type="submission" date="2023-03" db="EMBL/GenBank/DDBJ databases">
        <title>DFI Biobank Strains.</title>
        <authorList>
            <person name="Mostad J."/>
            <person name="Paddock L."/>
            <person name="Medina S."/>
            <person name="Waligurski E."/>
            <person name="Barat B."/>
            <person name="Smith R."/>
            <person name="Burgo V."/>
            <person name="Metcalfe C."/>
            <person name="Woodson C."/>
            <person name="Sundararajan A."/>
            <person name="Ramaswamy R."/>
            <person name="Lin H."/>
            <person name="Pamer E.G."/>
        </authorList>
    </citation>
    <scope>NUCLEOTIDE SEQUENCE</scope>
    <source>
        <strain evidence="8">DFI.9.5</strain>
    </source>
</reference>
<name>A0AAW6LZ21_9BACE</name>
<comment type="caution">
    <text evidence="8">The sequence shown here is derived from an EMBL/GenBank/DDBJ whole genome shotgun (WGS) entry which is preliminary data.</text>
</comment>
<dbReference type="GO" id="GO:0006004">
    <property type="term" value="P:fucose metabolic process"/>
    <property type="evidence" value="ECO:0007669"/>
    <property type="project" value="TreeGrafter"/>
</dbReference>